<name>A0A1W5CUD2_9LECA</name>
<evidence type="ECO:0000313" key="3">
    <source>
        <dbReference type="Proteomes" id="UP000192927"/>
    </source>
</evidence>
<organism evidence="2 3">
    <name type="scientific">Lasallia pustulata</name>
    <dbReference type="NCBI Taxonomy" id="136370"/>
    <lineage>
        <taxon>Eukaryota</taxon>
        <taxon>Fungi</taxon>
        <taxon>Dikarya</taxon>
        <taxon>Ascomycota</taxon>
        <taxon>Pezizomycotina</taxon>
        <taxon>Lecanoromycetes</taxon>
        <taxon>OSLEUM clade</taxon>
        <taxon>Umbilicariomycetidae</taxon>
        <taxon>Umbilicariales</taxon>
        <taxon>Umbilicariaceae</taxon>
        <taxon>Lasallia</taxon>
    </lineage>
</organism>
<accession>A0A1W5CUD2</accession>
<feature type="compositionally biased region" description="Polar residues" evidence="1">
    <location>
        <begin position="141"/>
        <end position="150"/>
    </location>
</feature>
<evidence type="ECO:0000313" key="2">
    <source>
        <dbReference type="EMBL" id="SLM34456.1"/>
    </source>
</evidence>
<dbReference type="AlphaFoldDB" id="A0A1W5CUD2"/>
<feature type="region of interest" description="Disordered" evidence="1">
    <location>
        <begin position="141"/>
        <end position="165"/>
    </location>
</feature>
<proteinExistence type="predicted"/>
<reference evidence="3" key="1">
    <citation type="submission" date="2017-03" db="EMBL/GenBank/DDBJ databases">
        <authorList>
            <person name="Sharma R."/>
            <person name="Thines M."/>
        </authorList>
    </citation>
    <scope>NUCLEOTIDE SEQUENCE [LARGE SCALE GENOMIC DNA]</scope>
</reference>
<evidence type="ECO:0000256" key="1">
    <source>
        <dbReference type="SAM" id="MobiDB-lite"/>
    </source>
</evidence>
<protein>
    <submittedName>
        <fullName evidence="2">Uncharacterized protein</fullName>
    </submittedName>
</protein>
<keyword evidence="3" id="KW-1185">Reference proteome</keyword>
<feature type="region of interest" description="Disordered" evidence="1">
    <location>
        <begin position="1"/>
        <end position="111"/>
    </location>
</feature>
<dbReference type="EMBL" id="FWEW01000275">
    <property type="protein sequence ID" value="SLM34456.1"/>
    <property type="molecule type" value="Genomic_DNA"/>
</dbReference>
<sequence length="273" mass="30109">MNMDMRISGPSGGNAQELKMRRRPTSQAKMSPSSPSPTNLTPDRASPQQMTPSATPRRVSPLADLGALISKSQLNRRISQQPSPPLHQQSTRLEGQDTKKSAAQSKTRRATADPAFLSKFVPPQPYGESNSTSDIFNSYSGTKTSTSTISAPVRSHPQTPIPIPRPTEPSTPALILRQQASQPVDPSAFIPPLTLLHFQCYQSHRSMKRSSNIHAPVPCMTCRVDDTEMRWKCTWCCLRICGACMQKLEKVPGKDLGSMVQRLGRGRRRSQGY</sequence>
<feature type="compositionally biased region" description="Polar residues" evidence="1">
    <location>
        <begin position="38"/>
        <end position="54"/>
    </location>
</feature>
<dbReference type="Proteomes" id="UP000192927">
    <property type="component" value="Unassembled WGS sequence"/>
</dbReference>